<dbReference type="InterPro" id="IPR012337">
    <property type="entry name" value="RNaseH-like_sf"/>
</dbReference>
<name>A0A914P793_9BILA</name>
<reference evidence="2" key="1">
    <citation type="submission" date="2022-11" db="UniProtKB">
        <authorList>
            <consortium name="WormBaseParasite"/>
        </authorList>
    </citation>
    <scope>IDENTIFICATION</scope>
</reference>
<dbReference type="InterPro" id="IPR036397">
    <property type="entry name" value="RNaseH_sf"/>
</dbReference>
<dbReference type="Gene3D" id="3.30.420.10">
    <property type="entry name" value="Ribonuclease H-like superfamily/Ribonuclease H"/>
    <property type="match status" value="1"/>
</dbReference>
<proteinExistence type="predicted"/>
<dbReference type="Proteomes" id="UP000887578">
    <property type="component" value="Unplaced"/>
</dbReference>
<dbReference type="WBParaSite" id="PDA_v2.g13843.t1">
    <property type="protein sequence ID" value="PDA_v2.g13843.t1"/>
    <property type="gene ID" value="PDA_v2.g13843"/>
</dbReference>
<keyword evidence="1" id="KW-1185">Reference proteome</keyword>
<accession>A0A914P793</accession>
<organism evidence="1 2">
    <name type="scientific">Panagrolaimus davidi</name>
    <dbReference type="NCBI Taxonomy" id="227884"/>
    <lineage>
        <taxon>Eukaryota</taxon>
        <taxon>Metazoa</taxon>
        <taxon>Ecdysozoa</taxon>
        <taxon>Nematoda</taxon>
        <taxon>Chromadorea</taxon>
        <taxon>Rhabditida</taxon>
        <taxon>Tylenchina</taxon>
        <taxon>Panagrolaimomorpha</taxon>
        <taxon>Panagrolaimoidea</taxon>
        <taxon>Panagrolaimidae</taxon>
        <taxon>Panagrolaimus</taxon>
    </lineage>
</organism>
<dbReference type="AlphaFoldDB" id="A0A914P793"/>
<dbReference type="SUPFAM" id="SSF53098">
    <property type="entry name" value="Ribonuclease H-like"/>
    <property type="match status" value="1"/>
</dbReference>
<evidence type="ECO:0000313" key="2">
    <source>
        <dbReference type="WBParaSite" id="PDA_v2.g13843.t1"/>
    </source>
</evidence>
<protein>
    <submittedName>
        <fullName evidence="2">Uncharacterized protein</fullName>
    </submittedName>
</protein>
<evidence type="ECO:0000313" key="1">
    <source>
        <dbReference type="Proteomes" id="UP000887578"/>
    </source>
</evidence>
<sequence>MRSPGRCSSVAEFNCKLIHSKPRHSQSQGSVERANRDIQDMLTILKQRCNTLFGRESVFGKTGELEEAIYRNAEEADKVTEYKNHETESLYHIGEDYGNDMDEDNSKDTDEEIGGDIDELAESLNNIQRNTSSARKAAKKQADKMQEASNKRFAVLKVGDNVRLPLPDVDRGKTDHRNVMGVIVDVKNGFYIVGTFAVQQRFLNVEDVPQIEAKSLLTVANLASTSEGQGHVHCNCQNMRCKCLSNDRRCNSRCHNSNTWRNKFDD</sequence>
<dbReference type="GO" id="GO:0003676">
    <property type="term" value="F:nucleic acid binding"/>
    <property type="evidence" value="ECO:0007669"/>
    <property type="project" value="InterPro"/>
</dbReference>